<dbReference type="SUPFAM" id="SSF56815">
    <property type="entry name" value="Sec1/munc18-like (SM) proteins"/>
    <property type="match status" value="1"/>
</dbReference>
<dbReference type="Gene3D" id="1.25.40.60">
    <property type="match status" value="1"/>
</dbReference>
<dbReference type="InParanoid" id="A0A2P6N7K3"/>
<comment type="similarity">
    <text evidence="1">Belongs to the STXBP/unc-18/SEC1 family.</text>
</comment>
<dbReference type="PANTHER" id="PTHR11679">
    <property type="entry name" value="VESICLE PROTEIN SORTING-ASSOCIATED"/>
    <property type="match status" value="1"/>
</dbReference>
<accession>A0A2P6N7K3</accession>
<dbReference type="Proteomes" id="UP000241769">
    <property type="component" value="Unassembled WGS sequence"/>
</dbReference>
<dbReference type="Gene3D" id="3.90.830.10">
    <property type="entry name" value="Syntaxin Binding Protein 1, Chain A, domain 2"/>
    <property type="match status" value="1"/>
</dbReference>
<evidence type="ECO:0000256" key="1">
    <source>
        <dbReference type="ARBA" id="ARBA00009884"/>
    </source>
</evidence>
<organism evidence="2 3">
    <name type="scientific">Planoprotostelium fungivorum</name>
    <dbReference type="NCBI Taxonomy" id="1890364"/>
    <lineage>
        <taxon>Eukaryota</taxon>
        <taxon>Amoebozoa</taxon>
        <taxon>Evosea</taxon>
        <taxon>Variosea</taxon>
        <taxon>Cavosteliida</taxon>
        <taxon>Cavosteliaceae</taxon>
        <taxon>Planoprotostelium</taxon>
    </lineage>
</organism>
<dbReference type="AlphaFoldDB" id="A0A2P6N7K3"/>
<dbReference type="InterPro" id="IPR001619">
    <property type="entry name" value="Sec1-like"/>
</dbReference>
<gene>
    <name evidence="2" type="ORF">PROFUN_12409</name>
</gene>
<dbReference type="STRING" id="1890364.A0A2P6N7K3"/>
<dbReference type="InterPro" id="IPR036045">
    <property type="entry name" value="Sec1-like_sf"/>
</dbReference>
<dbReference type="InterPro" id="IPR043154">
    <property type="entry name" value="Sec-1-like_dom1"/>
</dbReference>
<dbReference type="FunCoup" id="A0A2P6N7K3">
    <property type="interactions" value="900"/>
</dbReference>
<sequence>MSSHSRAHVQPHRDHARLHITQQRISSKHGTSEGPICTMDFRNSGMDVIQAVQDYITKMLSNIPGMKVFLLDKETMSIVSMVFSHSQVLQKEVFLFELLDGKNRAPMQHLKAICFLRPTAENRDTLVQEFKSPKYGEYHLFFSNTIPHGWIEELAGADSMECVHGIQEYFADYYPINNDLLSLNLKPVVSPQQDNWSILNERMAEGLASIVLSLKRQPVIRYSARSDVAERVTREFQRRVKADQEQPLLLIIDRRDDPITPLLTQWTYQAMVHEILNIDNNTVTVEGASKKPEKMVLSSMQDDWYKKAMYMNYGDLGVKVKDELVTEYQTQTKKNQTIESIDDIKRFVEEYSEFKKLAGHVTKHVTLLGELDKKIKERRLLKASEVEQSLACETDHSSHVNDVRNLIESGELRSHEMIRLIMLYAIRYEDYPAHETESLRQVLVERYSGDGPNRVTQQQLHALDSVLRYGGKRSRSGELFGGPKNLTSFVNNLRREMKGVENIYTQHKPYLKSVIEQAVAGRLKETDYAFGASQQAGQPPRHIIIFMVGGATYEEACLVHEFNSQPNGPKVLLAGTKMLNSESFVADMAYFHSVIRG</sequence>
<keyword evidence="3" id="KW-1185">Reference proteome</keyword>
<dbReference type="GO" id="GO:0016192">
    <property type="term" value="P:vesicle-mediated transport"/>
    <property type="evidence" value="ECO:0007669"/>
    <property type="project" value="InterPro"/>
</dbReference>
<dbReference type="InterPro" id="IPR043127">
    <property type="entry name" value="Sec-1-like_dom3a"/>
</dbReference>
<protein>
    <submittedName>
        <fullName evidence="2">Uncharacterized protein</fullName>
    </submittedName>
</protein>
<dbReference type="Gene3D" id="3.40.50.2060">
    <property type="match status" value="1"/>
</dbReference>
<dbReference type="Pfam" id="PF00995">
    <property type="entry name" value="Sec1"/>
    <property type="match status" value="1"/>
</dbReference>
<dbReference type="InterPro" id="IPR027482">
    <property type="entry name" value="Sec1-like_dom2"/>
</dbReference>
<evidence type="ECO:0000313" key="3">
    <source>
        <dbReference type="Proteomes" id="UP000241769"/>
    </source>
</evidence>
<proteinExistence type="inferred from homology"/>
<dbReference type="PIRSF" id="PIRSF005715">
    <property type="entry name" value="VPS45_Sec1"/>
    <property type="match status" value="1"/>
</dbReference>
<reference evidence="2 3" key="1">
    <citation type="journal article" date="2018" name="Genome Biol. Evol.">
        <title>Multiple Roots of Fruiting Body Formation in Amoebozoa.</title>
        <authorList>
            <person name="Hillmann F."/>
            <person name="Forbes G."/>
            <person name="Novohradska S."/>
            <person name="Ferling I."/>
            <person name="Riege K."/>
            <person name="Groth M."/>
            <person name="Westermann M."/>
            <person name="Marz M."/>
            <person name="Spaller T."/>
            <person name="Winckler T."/>
            <person name="Schaap P."/>
            <person name="Glockner G."/>
        </authorList>
    </citation>
    <scope>NUCLEOTIDE SEQUENCE [LARGE SCALE GENOMIC DNA]</scope>
    <source>
        <strain evidence="2 3">Jena</strain>
    </source>
</reference>
<evidence type="ECO:0000313" key="2">
    <source>
        <dbReference type="EMBL" id="PRP79920.1"/>
    </source>
</evidence>
<dbReference type="OrthoDB" id="10266265at2759"/>
<dbReference type="Gene3D" id="3.40.50.1910">
    <property type="match status" value="1"/>
</dbReference>
<comment type="caution">
    <text evidence="2">The sequence shown here is derived from an EMBL/GenBank/DDBJ whole genome shotgun (WGS) entry which is preliminary data.</text>
</comment>
<name>A0A2P6N7K3_9EUKA</name>
<dbReference type="EMBL" id="MDYQ01000166">
    <property type="protein sequence ID" value="PRP79920.1"/>
    <property type="molecule type" value="Genomic_DNA"/>
</dbReference>